<sequence>MVKICMGMGGSFGRHTESIDSWVWRRLADEECHSIWRPRTTTYSTLSVSTRKLNLVYVTFQSGDMARHC</sequence>
<accession>A0A9P8XVK0</accession>
<dbReference type="EMBL" id="JAGTJQ010000010">
    <property type="protein sequence ID" value="KAH7020960.1"/>
    <property type="molecule type" value="Genomic_DNA"/>
</dbReference>
<name>A0A9P8XVK0_9PEZI</name>
<protein>
    <submittedName>
        <fullName evidence="1">Uncharacterized protein</fullName>
    </submittedName>
</protein>
<evidence type="ECO:0000313" key="1">
    <source>
        <dbReference type="EMBL" id="KAH7020960.1"/>
    </source>
</evidence>
<proteinExistence type="predicted"/>
<evidence type="ECO:0000313" key="2">
    <source>
        <dbReference type="Proteomes" id="UP000756346"/>
    </source>
</evidence>
<dbReference type="AlphaFoldDB" id="A0A9P8XVK0"/>
<dbReference type="GeneID" id="70184780"/>
<organism evidence="1 2">
    <name type="scientific">Microdochium trichocladiopsis</name>
    <dbReference type="NCBI Taxonomy" id="1682393"/>
    <lineage>
        <taxon>Eukaryota</taxon>
        <taxon>Fungi</taxon>
        <taxon>Dikarya</taxon>
        <taxon>Ascomycota</taxon>
        <taxon>Pezizomycotina</taxon>
        <taxon>Sordariomycetes</taxon>
        <taxon>Xylariomycetidae</taxon>
        <taxon>Xylariales</taxon>
        <taxon>Microdochiaceae</taxon>
        <taxon>Microdochium</taxon>
    </lineage>
</organism>
<dbReference type="RefSeq" id="XP_046007161.1">
    <property type="nucleotide sequence ID" value="XM_046155234.1"/>
</dbReference>
<reference evidence="1" key="1">
    <citation type="journal article" date="2021" name="Nat. Commun.">
        <title>Genetic determinants of endophytism in the Arabidopsis root mycobiome.</title>
        <authorList>
            <person name="Mesny F."/>
            <person name="Miyauchi S."/>
            <person name="Thiergart T."/>
            <person name="Pickel B."/>
            <person name="Atanasova L."/>
            <person name="Karlsson M."/>
            <person name="Huettel B."/>
            <person name="Barry K.W."/>
            <person name="Haridas S."/>
            <person name="Chen C."/>
            <person name="Bauer D."/>
            <person name="Andreopoulos W."/>
            <person name="Pangilinan J."/>
            <person name="LaButti K."/>
            <person name="Riley R."/>
            <person name="Lipzen A."/>
            <person name="Clum A."/>
            <person name="Drula E."/>
            <person name="Henrissat B."/>
            <person name="Kohler A."/>
            <person name="Grigoriev I.V."/>
            <person name="Martin F.M."/>
            <person name="Hacquard S."/>
        </authorList>
    </citation>
    <scope>NUCLEOTIDE SEQUENCE</scope>
    <source>
        <strain evidence="1">MPI-CAGE-CH-0230</strain>
    </source>
</reference>
<comment type="caution">
    <text evidence="1">The sequence shown here is derived from an EMBL/GenBank/DDBJ whole genome shotgun (WGS) entry which is preliminary data.</text>
</comment>
<dbReference type="Proteomes" id="UP000756346">
    <property type="component" value="Unassembled WGS sequence"/>
</dbReference>
<gene>
    <name evidence="1" type="ORF">B0I36DRAFT_333530</name>
</gene>
<keyword evidence="2" id="KW-1185">Reference proteome</keyword>